<protein>
    <submittedName>
        <fullName evidence="2">Uncharacterized protein</fullName>
    </submittedName>
</protein>
<reference evidence="2" key="1">
    <citation type="submission" date="2020-01" db="EMBL/GenBank/DDBJ databases">
        <title>Insect and environment-associated Actinomycetes.</title>
        <authorList>
            <person name="Currrie C."/>
            <person name="Chevrette M."/>
            <person name="Carlson C."/>
            <person name="Stubbendieck R."/>
            <person name="Wendt-Pienkowski E."/>
        </authorList>
    </citation>
    <scope>NUCLEOTIDE SEQUENCE</scope>
    <source>
        <strain evidence="2">SID7499</strain>
    </source>
</reference>
<evidence type="ECO:0000256" key="1">
    <source>
        <dbReference type="PROSITE-ProRule" id="PRU00023"/>
    </source>
</evidence>
<dbReference type="EMBL" id="JAAGMN010004159">
    <property type="protein sequence ID" value="NEE12505.1"/>
    <property type="molecule type" value="Genomic_DNA"/>
</dbReference>
<proteinExistence type="predicted"/>
<organism evidence="2">
    <name type="scientific">Streptomyces sp. SID7499</name>
    <dbReference type="NCBI Taxonomy" id="2706086"/>
    <lineage>
        <taxon>Bacteria</taxon>
        <taxon>Bacillati</taxon>
        <taxon>Actinomycetota</taxon>
        <taxon>Actinomycetes</taxon>
        <taxon>Kitasatosporales</taxon>
        <taxon>Streptomycetaceae</taxon>
        <taxon>Streptomyces</taxon>
    </lineage>
</organism>
<dbReference type="InterPro" id="IPR002110">
    <property type="entry name" value="Ankyrin_rpt"/>
</dbReference>
<name>A0A6G3X3Z7_9ACTN</name>
<dbReference type="PROSITE" id="PS50088">
    <property type="entry name" value="ANK_REPEAT"/>
    <property type="match status" value="1"/>
</dbReference>
<accession>A0A6G3X3Z7</accession>
<feature type="non-terminal residue" evidence="2">
    <location>
        <position position="49"/>
    </location>
</feature>
<evidence type="ECO:0000313" key="2">
    <source>
        <dbReference type="EMBL" id="NEE12505.1"/>
    </source>
</evidence>
<feature type="repeat" description="ANK" evidence="1">
    <location>
        <begin position="10"/>
        <end position="42"/>
    </location>
</feature>
<gene>
    <name evidence="2" type="ORF">G3M58_39370</name>
</gene>
<keyword evidence="1" id="KW-0040">ANK repeat</keyword>
<dbReference type="AlphaFoldDB" id="A0A6G3X3Z7"/>
<sequence length="49" mass="5113">MGKGTSHAVDGESSLISAVQAGDTDLVRILLHEHSDSDCLDAAFCLAVR</sequence>
<comment type="caution">
    <text evidence="2">The sequence shown here is derived from an EMBL/GenBank/DDBJ whole genome shotgun (WGS) entry which is preliminary data.</text>
</comment>